<evidence type="ECO:0000313" key="3">
    <source>
        <dbReference type="Proteomes" id="UP000199258"/>
    </source>
</evidence>
<organism evidence="2 3">
    <name type="scientific">Arthrobacter subterraneus</name>
    <dbReference type="NCBI Taxonomy" id="335973"/>
    <lineage>
        <taxon>Bacteria</taxon>
        <taxon>Bacillati</taxon>
        <taxon>Actinomycetota</taxon>
        <taxon>Actinomycetes</taxon>
        <taxon>Micrococcales</taxon>
        <taxon>Micrococcaceae</taxon>
        <taxon>Arthrobacter</taxon>
    </lineage>
</organism>
<keyword evidence="1" id="KW-1133">Transmembrane helix</keyword>
<dbReference type="Proteomes" id="UP000199258">
    <property type="component" value="Unassembled WGS sequence"/>
</dbReference>
<dbReference type="AlphaFoldDB" id="A0A1G8MSF5"/>
<accession>A0A1G8MSF5</accession>
<evidence type="ECO:0008006" key="4">
    <source>
        <dbReference type="Google" id="ProtNLM"/>
    </source>
</evidence>
<gene>
    <name evidence="2" type="ORF">SAMN04488693_11942</name>
</gene>
<protein>
    <recommendedName>
        <fullName evidence="4">Tripartite tricarboxylate transporter TctB family protein</fullName>
    </recommendedName>
</protein>
<evidence type="ECO:0000313" key="2">
    <source>
        <dbReference type="EMBL" id="SDI70767.1"/>
    </source>
</evidence>
<name>A0A1G8MSF5_9MICC</name>
<sequence length="162" mass="17303">MDDESEAKARVVFWVTFLGPVAFGVVAGLVRLVLPGLSPEGATTPAAERFSSPVVAGIIVAIILQIGRWWLYGKTGDRQLERVRTLCAVTSLVVAAAIGFAALVQPLALVLFLPLALFAIVLSLWPRRKVILPENKNLGIYCICILCLLVSVASVSMSLTAT</sequence>
<evidence type="ECO:0000256" key="1">
    <source>
        <dbReference type="SAM" id="Phobius"/>
    </source>
</evidence>
<keyword evidence="3" id="KW-1185">Reference proteome</keyword>
<dbReference type="OrthoDB" id="9980265at2"/>
<feature type="transmembrane region" description="Helical" evidence="1">
    <location>
        <begin position="12"/>
        <end position="34"/>
    </location>
</feature>
<reference evidence="2 3" key="1">
    <citation type="submission" date="2016-10" db="EMBL/GenBank/DDBJ databases">
        <authorList>
            <person name="de Groot N.N."/>
        </authorList>
    </citation>
    <scope>NUCLEOTIDE SEQUENCE [LARGE SCALE GENOMIC DNA]</scope>
    <source>
        <strain evidence="2 3">NP_1H</strain>
    </source>
</reference>
<feature type="transmembrane region" description="Helical" evidence="1">
    <location>
        <begin position="138"/>
        <end position="159"/>
    </location>
</feature>
<dbReference type="RefSeq" id="WP_090587863.1">
    <property type="nucleotide sequence ID" value="NZ_FNDT01000019.1"/>
</dbReference>
<proteinExistence type="predicted"/>
<keyword evidence="1" id="KW-0472">Membrane</keyword>
<keyword evidence="1" id="KW-0812">Transmembrane</keyword>
<feature type="transmembrane region" description="Helical" evidence="1">
    <location>
        <begin position="83"/>
        <end position="101"/>
    </location>
</feature>
<dbReference type="EMBL" id="FNDT01000019">
    <property type="protein sequence ID" value="SDI70767.1"/>
    <property type="molecule type" value="Genomic_DNA"/>
</dbReference>
<feature type="transmembrane region" description="Helical" evidence="1">
    <location>
        <begin position="107"/>
        <end position="126"/>
    </location>
</feature>
<feature type="transmembrane region" description="Helical" evidence="1">
    <location>
        <begin position="54"/>
        <end position="71"/>
    </location>
</feature>